<feature type="region of interest" description="Disordered" evidence="1">
    <location>
        <begin position="1"/>
        <end position="85"/>
    </location>
</feature>
<reference evidence="2 3" key="1">
    <citation type="journal article" date="2018" name="Nat. Ecol. Evol.">
        <title>Pezizomycetes genomes reveal the molecular basis of ectomycorrhizal truffle lifestyle.</title>
        <authorList>
            <person name="Murat C."/>
            <person name="Payen T."/>
            <person name="Noel B."/>
            <person name="Kuo A."/>
            <person name="Morin E."/>
            <person name="Chen J."/>
            <person name="Kohler A."/>
            <person name="Krizsan K."/>
            <person name="Balestrini R."/>
            <person name="Da Silva C."/>
            <person name="Montanini B."/>
            <person name="Hainaut M."/>
            <person name="Levati E."/>
            <person name="Barry K.W."/>
            <person name="Belfiori B."/>
            <person name="Cichocki N."/>
            <person name="Clum A."/>
            <person name="Dockter R.B."/>
            <person name="Fauchery L."/>
            <person name="Guy J."/>
            <person name="Iotti M."/>
            <person name="Le Tacon F."/>
            <person name="Lindquist E.A."/>
            <person name="Lipzen A."/>
            <person name="Malagnac F."/>
            <person name="Mello A."/>
            <person name="Molinier V."/>
            <person name="Miyauchi S."/>
            <person name="Poulain J."/>
            <person name="Riccioni C."/>
            <person name="Rubini A."/>
            <person name="Sitrit Y."/>
            <person name="Splivallo R."/>
            <person name="Traeger S."/>
            <person name="Wang M."/>
            <person name="Zifcakova L."/>
            <person name="Wipf D."/>
            <person name="Zambonelli A."/>
            <person name="Paolocci F."/>
            <person name="Nowrousian M."/>
            <person name="Ottonello S."/>
            <person name="Baldrian P."/>
            <person name="Spatafora J.W."/>
            <person name="Henrissat B."/>
            <person name="Nagy L.G."/>
            <person name="Aury J.M."/>
            <person name="Wincker P."/>
            <person name="Grigoriev I.V."/>
            <person name="Bonfante P."/>
            <person name="Martin F.M."/>
        </authorList>
    </citation>
    <scope>NUCLEOTIDE SEQUENCE [LARGE SCALE GENOMIC DNA]</scope>
    <source>
        <strain evidence="2 3">ATCC MYA-4762</strain>
    </source>
</reference>
<dbReference type="Proteomes" id="UP000267821">
    <property type="component" value="Unassembled WGS sequence"/>
</dbReference>
<sequence>MTMLQLLRRVPRATLHPSTSTTRNYSQPPSAVDKDHGLDVQSDNANKGMADHANAQRNAGEQAKQAGGAGKKVSWDDEFPHKPKGPVIGLQDERGGAVPLRHQQTGLTQLIRIAIAFLNPQPKKEQQLGFPQEKERKAPFHRWKAIREEMKDIGVRTM</sequence>
<name>A0A3N4LFR9_9PEZI</name>
<accession>A0A3N4LFR9</accession>
<proteinExistence type="predicted"/>
<evidence type="ECO:0000313" key="2">
    <source>
        <dbReference type="EMBL" id="RPB19531.1"/>
    </source>
</evidence>
<feature type="compositionally biased region" description="Polar residues" evidence="1">
    <location>
        <begin position="16"/>
        <end position="29"/>
    </location>
</feature>
<dbReference type="EMBL" id="ML121588">
    <property type="protein sequence ID" value="RPB19531.1"/>
    <property type="molecule type" value="Genomic_DNA"/>
</dbReference>
<dbReference type="AlphaFoldDB" id="A0A3N4LFR9"/>
<evidence type="ECO:0000256" key="1">
    <source>
        <dbReference type="SAM" id="MobiDB-lite"/>
    </source>
</evidence>
<protein>
    <submittedName>
        <fullName evidence="2">Uncharacterized protein</fullName>
    </submittedName>
</protein>
<keyword evidence="3" id="KW-1185">Reference proteome</keyword>
<evidence type="ECO:0000313" key="3">
    <source>
        <dbReference type="Proteomes" id="UP000267821"/>
    </source>
</evidence>
<dbReference type="InParanoid" id="A0A3N4LFR9"/>
<gene>
    <name evidence="2" type="ORF">L211DRAFT_871248</name>
</gene>
<dbReference type="OrthoDB" id="10337966at2759"/>
<organism evidence="2 3">
    <name type="scientific">Terfezia boudieri ATCC MYA-4762</name>
    <dbReference type="NCBI Taxonomy" id="1051890"/>
    <lineage>
        <taxon>Eukaryota</taxon>
        <taxon>Fungi</taxon>
        <taxon>Dikarya</taxon>
        <taxon>Ascomycota</taxon>
        <taxon>Pezizomycotina</taxon>
        <taxon>Pezizomycetes</taxon>
        <taxon>Pezizales</taxon>
        <taxon>Pezizaceae</taxon>
        <taxon>Terfezia</taxon>
    </lineage>
</organism>